<gene>
    <name evidence="1" type="ORF">NMY3_01243</name>
</gene>
<dbReference type="Proteomes" id="UP000058925">
    <property type="component" value="Chromosome"/>
</dbReference>
<dbReference type="KEGG" id="taa:NMY3_01243"/>
<keyword evidence="2" id="KW-1185">Reference proteome</keyword>
<dbReference type="EMBL" id="CP012850">
    <property type="protein sequence ID" value="ALI35447.1"/>
    <property type="molecule type" value="Genomic_DNA"/>
</dbReference>
<name>A0A654LWQ6_9ARCH</name>
<organism evidence="1 2">
    <name type="scientific">Candidatus Nitrosocosmicus oleophilus</name>
    <dbReference type="NCBI Taxonomy" id="1353260"/>
    <lineage>
        <taxon>Archaea</taxon>
        <taxon>Nitrososphaerota</taxon>
        <taxon>Nitrososphaeria</taxon>
        <taxon>Nitrososphaerales</taxon>
        <taxon>Nitrososphaeraceae</taxon>
        <taxon>Candidatus Nitrosocosmicus</taxon>
    </lineage>
</organism>
<accession>A0A654LWQ6</accession>
<proteinExistence type="predicted"/>
<evidence type="ECO:0000313" key="2">
    <source>
        <dbReference type="Proteomes" id="UP000058925"/>
    </source>
</evidence>
<dbReference type="AlphaFoldDB" id="A0A654LWQ6"/>
<reference evidence="2" key="1">
    <citation type="submission" date="2015-10" db="EMBL/GenBank/DDBJ databases">
        <title>Niche specialization of a soil ammonia-oxidizing archaeon, Candidatus Nitrosocosmicus oleophilus.</title>
        <authorList>
            <person name="Jung M.-Y."/>
            <person name="Rhee S.-K."/>
        </authorList>
    </citation>
    <scope>NUCLEOTIDE SEQUENCE [LARGE SCALE GENOMIC DNA]</scope>
    <source>
        <strain evidence="2">MY3</strain>
    </source>
</reference>
<evidence type="ECO:0000313" key="1">
    <source>
        <dbReference type="EMBL" id="ALI35447.1"/>
    </source>
</evidence>
<sequence length="37" mass="4429">MDIEDYISYNLLTMTQEADLNLFFDNINVKGSLWNWT</sequence>
<protein>
    <submittedName>
        <fullName evidence="1">Uncharacterized protein</fullName>
    </submittedName>
</protein>